<sequence>MEKFDLKRSYPELYAPRGSDFTLVDVPIMHYLAVDGHGDPNTSPEYTQALECLYPVAYTLKFSSKDELDADFTVGPLEGLWRAEDPRVFTRGEKSTWDWTMLIAQPEWITPEMVDSALSSVSVKKKVPGLDQVRLLTLSEGLSAQILHLGSYDSEAPVLRRLHDSWMPERRLTFNGDHHEVYLSDPRRVAPEKLRTVLRQPVRPVAA</sequence>
<dbReference type="Gene3D" id="3.20.80.10">
    <property type="entry name" value="Regulatory factor, effector binding domain"/>
    <property type="match status" value="1"/>
</dbReference>
<evidence type="ECO:0000313" key="3">
    <source>
        <dbReference type="Proteomes" id="UP000326852"/>
    </source>
</evidence>
<protein>
    <recommendedName>
        <fullName evidence="1">GyrI-like small molecule binding domain-containing protein</fullName>
    </recommendedName>
</protein>
<accession>A0A5N6MR57</accession>
<dbReference type="PIRSF" id="PIRSF031644">
    <property type="entry name" value="UCP031644"/>
    <property type="match status" value="1"/>
</dbReference>
<dbReference type="InterPro" id="IPR008319">
    <property type="entry name" value="GyrI-like_CCH_Lin2189-like"/>
</dbReference>
<evidence type="ECO:0000259" key="1">
    <source>
        <dbReference type="Pfam" id="PF06445"/>
    </source>
</evidence>
<organism evidence="2 3">
    <name type="scientific">Arthrobacter yangruifuii</name>
    <dbReference type="NCBI Taxonomy" id="2606616"/>
    <lineage>
        <taxon>Bacteria</taxon>
        <taxon>Bacillati</taxon>
        <taxon>Actinomycetota</taxon>
        <taxon>Actinomycetes</taxon>
        <taxon>Micrococcales</taxon>
        <taxon>Micrococcaceae</taxon>
        <taxon>Arthrobacter</taxon>
    </lineage>
</organism>
<reference evidence="2 3" key="1">
    <citation type="submission" date="2019-08" db="EMBL/GenBank/DDBJ databases">
        <title>Arthrobacter sp. nov., isolated from plateau pika and Tibetan wild ass.</title>
        <authorList>
            <person name="Ge Y."/>
        </authorList>
    </citation>
    <scope>NUCLEOTIDE SEQUENCE [LARGE SCALE GENOMIC DNA]</scope>
    <source>
        <strain evidence="2 3">785</strain>
    </source>
</reference>
<feature type="domain" description="GyrI-like small molecule binding" evidence="1">
    <location>
        <begin position="21"/>
        <end position="202"/>
    </location>
</feature>
<keyword evidence="3" id="KW-1185">Reference proteome</keyword>
<dbReference type="EMBL" id="VTFX01000001">
    <property type="protein sequence ID" value="KAD4059574.1"/>
    <property type="molecule type" value="Genomic_DNA"/>
</dbReference>
<proteinExistence type="predicted"/>
<dbReference type="InterPro" id="IPR029442">
    <property type="entry name" value="GyrI-like"/>
</dbReference>
<comment type="caution">
    <text evidence="2">The sequence shown here is derived from an EMBL/GenBank/DDBJ whole genome shotgun (WGS) entry which is preliminary data.</text>
</comment>
<evidence type="ECO:0000313" key="2">
    <source>
        <dbReference type="EMBL" id="KAD4059574.1"/>
    </source>
</evidence>
<dbReference type="Pfam" id="PF06445">
    <property type="entry name" value="GyrI-like"/>
    <property type="match status" value="1"/>
</dbReference>
<dbReference type="RefSeq" id="WP_152270880.1">
    <property type="nucleotide sequence ID" value="NZ_VTFX01000001.1"/>
</dbReference>
<dbReference type="InterPro" id="IPR011256">
    <property type="entry name" value="Reg_factor_effector_dom_sf"/>
</dbReference>
<name>A0A5N6MR57_9MICC</name>
<dbReference type="Proteomes" id="UP000326852">
    <property type="component" value="Unassembled WGS sequence"/>
</dbReference>
<dbReference type="AlphaFoldDB" id="A0A5N6MR57"/>
<dbReference type="SUPFAM" id="SSF55136">
    <property type="entry name" value="Probable bacterial effector-binding domain"/>
    <property type="match status" value="1"/>
</dbReference>
<gene>
    <name evidence="2" type="ORF">GD627_00180</name>
</gene>